<dbReference type="InterPro" id="IPR003615">
    <property type="entry name" value="HNH_nuc"/>
</dbReference>
<reference evidence="3 4" key="1">
    <citation type="submission" date="2023-03" db="EMBL/GenBank/DDBJ databases">
        <title>MT1 and MT2 Draft Genomes of Novel Species.</title>
        <authorList>
            <person name="Venkateswaran K."/>
        </authorList>
    </citation>
    <scope>NUCLEOTIDE SEQUENCE [LARGE SCALE GENOMIC DNA]</scope>
    <source>
        <strain evidence="3 4">IF8SW-P5</strain>
    </source>
</reference>
<protein>
    <submittedName>
        <fullName evidence="3">DUF222 domain-containing protein</fullName>
    </submittedName>
</protein>
<organism evidence="3 4">
    <name type="scientific">Microbacterium mcarthurae</name>
    <dbReference type="NCBI Taxonomy" id="3035918"/>
    <lineage>
        <taxon>Bacteria</taxon>
        <taxon>Bacillati</taxon>
        <taxon>Actinomycetota</taxon>
        <taxon>Actinomycetes</taxon>
        <taxon>Micrococcales</taxon>
        <taxon>Microbacteriaceae</taxon>
        <taxon>Microbacterium</taxon>
    </lineage>
</organism>
<sequence length="492" mass="52152">MMSETPPTRPNPGAAALSSVLAEVREVDADLASAEARRVRALARAGHLALDATAGLRASAKASEMALREIASEIAAAECLSDRTVQRQIGRAMTLADDFPVTLDAWEAGALSRSHVQVIVDAGTPLPLDRRGEFDVLAVATAEGLSPGRLKTRLAALAESLQPTTLVERHQQGRETRCVRVVPGENGMSDLVARLPTVLAVGIYDRLVQQSAAIVDARAGSSLPNLDGDTAPTGVAADGERGTRGDHGSARAGGEDGGDSGDHRGEAGEHATDTRTVDQVRADILADLLLTAAPDADPTRVGDGPGTLGAIRARVQVVVPALTMLRPENENLDPAELVGHGPIDAATARALAEATAVPWDRVITHPVTGAVLRTDTYQRTAAIDRHLRAPDRHCRWPGCTAPAVRCEVDHTHDHALGGATDVSNLAHLCQRHHTQKQFTRWKVRQLPGGALEWTSPTGRVYIDEPLPYSPAVRFLPDELASPPPDDREPAPF</sequence>
<dbReference type="InterPro" id="IPR003870">
    <property type="entry name" value="DUF222"/>
</dbReference>
<dbReference type="Gene3D" id="1.10.30.50">
    <property type="match status" value="1"/>
</dbReference>
<proteinExistence type="predicted"/>
<evidence type="ECO:0000256" key="1">
    <source>
        <dbReference type="SAM" id="MobiDB-lite"/>
    </source>
</evidence>
<evidence type="ECO:0000313" key="4">
    <source>
        <dbReference type="Proteomes" id="UP001630303"/>
    </source>
</evidence>
<feature type="region of interest" description="Disordered" evidence="1">
    <location>
        <begin position="220"/>
        <end position="277"/>
    </location>
</feature>
<gene>
    <name evidence="3" type="ORF">P5G46_08470</name>
</gene>
<dbReference type="CDD" id="cd00085">
    <property type="entry name" value="HNHc"/>
    <property type="match status" value="1"/>
</dbReference>
<feature type="compositionally biased region" description="Basic and acidic residues" evidence="1">
    <location>
        <begin position="260"/>
        <end position="277"/>
    </location>
</feature>
<dbReference type="Pfam" id="PF02720">
    <property type="entry name" value="DUF222"/>
    <property type="match status" value="1"/>
</dbReference>
<dbReference type="Proteomes" id="UP001630303">
    <property type="component" value="Unassembled WGS sequence"/>
</dbReference>
<evidence type="ECO:0000313" key="3">
    <source>
        <dbReference type="EMBL" id="MFM2720537.1"/>
    </source>
</evidence>
<feature type="compositionally biased region" description="Basic and acidic residues" evidence="1">
    <location>
        <begin position="238"/>
        <end position="249"/>
    </location>
</feature>
<dbReference type="EMBL" id="JAROCE010000002">
    <property type="protein sequence ID" value="MFM2720537.1"/>
    <property type="molecule type" value="Genomic_DNA"/>
</dbReference>
<keyword evidence="4" id="KW-1185">Reference proteome</keyword>
<evidence type="ECO:0000259" key="2">
    <source>
        <dbReference type="Pfam" id="PF02720"/>
    </source>
</evidence>
<feature type="domain" description="DUF222" evidence="2">
    <location>
        <begin position="34"/>
        <end position="391"/>
    </location>
</feature>
<accession>A0ABW9GI57</accession>
<name>A0ABW9GI57_9MICO</name>
<dbReference type="RefSeq" id="WP_408905462.1">
    <property type="nucleotide sequence ID" value="NZ_JAROCE010000002.1"/>
</dbReference>
<comment type="caution">
    <text evidence="3">The sequence shown here is derived from an EMBL/GenBank/DDBJ whole genome shotgun (WGS) entry which is preliminary data.</text>
</comment>